<organism evidence="1 2">
    <name type="scientific">Dendrothele bispora (strain CBS 962.96)</name>
    <dbReference type="NCBI Taxonomy" id="1314807"/>
    <lineage>
        <taxon>Eukaryota</taxon>
        <taxon>Fungi</taxon>
        <taxon>Dikarya</taxon>
        <taxon>Basidiomycota</taxon>
        <taxon>Agaricomycotina</taxon>
        <taxon>Agaricomycetes</taxon>
        <taxon>Agaricomycetidae</taxon>
        <taxon>Agaricales</taxon>
        <taxon>Agaricales incertae sedis</taxon>
        <taxon>Dendrothele</taxon>
    </lineage>
</organism>
<protein>
    <submittedName>
        <fullName evidence="1">Uncharacterized protein</fullName>
    </submittedName>
</protein>
<sequence length="241" mass="27297">MSLLARLVGHNGIRPCRICNIRGICAPGGKTNYVPLDRSLHPAARQDPTQIKTYNPMKSQAEEVEFASSTNLSKTLATEYGIKGLSIFMSISSMVFPVCLPYDFMHLIFENVMKNLVLLWTGQFKGLDEGSGDYEIDKGTWKAVGAATSASGPYIPSAFGAGPPNVADDKKAQTADSWSFWLLYLGPVLLEKSFKRRIYYSHYIKFVKLVKFCLEFEYERQNIEVIQQGWIKWVEDFEDRR</sequence>
<evidence type="ECO:0000313" key="2">
    <source>
        <dbReference type="Proteomes" id="UP000297245"/>
    </source>
</evidence>
<proteinExistence type="predicted"/>
<gene>
    <name evidence="1" type="ORF">K435DRAFT_824675</name>
</gene>
<evidence type="ECO:0000313" key="1">
    <source>
        <dbReference type="EMBL" id="THU75867.1"/>
    </source>
</evidence>
<dbReference type="OrthoDB" id="2404451at2759"/>
<dbReference type="Proteomes" id="UP000297245">
    <property type="component" value="Unassembled WGS sequence"/>
</dbReference>
<dbReference type="EMBL" id="ML181428">
    <property type="protein sequence ID" value="THU75867.1"/>
    <property type="molecule type" value="Genomic_DNA"/>
</dbReference>
<reference evidence="1 2" key="1">
    <citation type="journal article" date="2019" name="Nat. Ecol. Evol.">
        <title>Megaphylogeny resolves global patterns of mushroom evolution.</title>
        <authorList>
            <person name="Varga T."/>
            <person name="Krizsan K."/>
            <person name="Foldi C."/>
            <person name="Dima B."/>
            <person name="Sanchez-Garcia M."/>
            <person name="Sanchez-Ramirez S."/>
            <person name="Szollosi G.J."/>
            <person name="Szarkandi J.G."/>
            <person name="Papp V."/>
            <person name="Albert L."/>
            <person name="Andreopoulos W."/>
            <person name="Angelini C."/>
            <person name="Antonin V."/>
            <person name="Barry K.W."/>
            <person name="Bougher N.L."/>
            <person name="Buchanan P."/>
            <person name="Buyck B."/>
            <person name="Bense V."/>
            <person name="Catcheside P."/>
            <person name="Chovatia M."/>
            <person name="Cooper J."/>
            <person name="Damon W."/>
            <person name="Desjardin D."/>
            <person name="Finy P."/>
            <person name="Geml J."/>
            <person name="Haridas S."/>
            <person name="Hughes K."/>
            <person name="Justo A."/>
            <person name="Karasinski D."/>
            <person name="Kautmanova I."/>
            <person name="Kiss B."/>
            <person name="Kocsube S."/>
            <person name="Kotiranta H."/>
            <person name="LaButti K.M."/>
            <person name="Lechner B.E."/>
            <person name="Liimatainen K."/>
            <person name="Lipzen A."/>
            <person name="Lukacs Z."/>
            <person name="Mihaltcheva S."/>
            <person name="Morgado L.N."/>
            <person name="Niskanen T."/>
            <person name="Noordeloos M.E."/>
            <person name="Ohm R.A."/>
            <person name="Ortiz-Santana B."/>
            <person name="Ovrebo C."/>
            <person name="Racz N."/>
            <person name="Riley R."/>
            <person name="Savchenko A."/>
            <person name="Shiryaev A."/>
            <person name="Soop K."/>
            <person name="Spirin V."/>
            <person name="Szebenyi C."/>
            <person name="Tomsovsky M."/>
            <person name="Tulloss R.E."/>
            <person name="Uehling J."/>
            <person name="Grigoriev I.V."/>
            <person name="Vagvolgyi C."/>
            <person name="Papp T."/>
            <person name="Martin F.M."/>
            <person name="Miettinen O."/>
            <person name="Hibbett D.S."/>
            <person name="Nagy L.G."/>
        </authorList>
    </citation>
    <scope>NUCLEOTIDE SEQUENCE [LARGE SCALE GENOMIC DNA]</scope>
    <source>
        <strain evidence="1 2">CBS 962.96</strain>
    </source>
</reference>
<dbReference type="AlphaFoldDB" id="A0A4S8KK58"/>
<accession>A0A4S8KK58</accession>
<name>A0A4S8KK58_DENBC</name>
<keyword evidence="2" id="KW-1185">Reference proteome</keyword>